<feature type="domain" description="Carbohydrate-binding/sugar hydrolysis" evidence="5">
    <location>
        <begin position="196"/>
        <end position="356"/>
    </location>
</feature>
<feature type="chain" id="PRO_5018159021" evidence="4">
    <location>
        <begin position="22"/>
        <end position="413"/>
    </location>
</feature>
<evidence type="ECO:0000259" key="5">
    <source>
        <dbReference type="SMART" id="SM00722"/>
    </source>
</evidence>
<comment type="pathway">
    <text evidence="1">Protein modification; protein ubiquitination.</text>
</comment>
<keyword evidence="7" id="KW-1185">Reference proteome</keyword>
<proteinExistence type="predicted"/>
<evidence type="ECO:0000256" key="1">
    <source>
        <dbReference type="ARBA" id="ARBA00004906"/>
    </source>
</evidence>
<evidence type="ECO:0000256" key="4">
    <source>
        <dbReference type="SAM" id="SignalP"/>
    </source>
</evidence>
<evidence type="ECO:0000256" key="3">
    <source>
        <dbReference type="ARBA" id="ARBA00022786"/>
    </source>
</evidence>
<dbReference type="InterPro" id="IPR012334">
    <property type="entry name" value="Pectin_lyas_fold"/>
</dbReference>
<sequence length="413" mass="46898">MVLRYLHIACVFLCCVPVLFAQKTEICNTCKVSTITQAVEMAKPFDTIQVKAGTYKEHNISITKPLSIIGEGMPVIDGENKGEIITIRSDSVTISGFTIVNVGTSYTTDYAAIRVVKSRNFTIRDNILERLFFGIYLEKARQGKVLNNTIKGNAVNEYNSGNGIQLWYSDHVEVTGNTVQNVRDGIYLEFSDHIDIKNNKSIDNLRYGLHFMFSNHNTYTSNLFENNGAGVAVMFSKFIIMQDNIFRKNWGPSSYGLLLKEITDSKLTRNTFENNTQGVHAEGISRMTFTENDFANNGYAIKIQGACYSNTFSRNNFLYNAFDLSYSGRMNENNFDYNYWSDYYGYDLNRDGIGDVPYRPVKLFSHMTDQIPEAIVLLRSTFTGLMDFSEKITPVFTPPGLMDNSPKIKKNKW</sequence>
<dbReference type="Pfam" id="PF05048">
    <property type="entry name" value="NosD"/>
    <property type="match status" value="1"/>
</dbReference>
<feature type="signal peptide" evidence="4">
    <location>
        <begin position="1"/>
        <end position="21"/>
    </location>
</feature>
<evidence type="ECO:0000313" key="7">
    <source>
        <dbReference type="Proteomes" id="UP000267469"/>
    </source>
</evidence>
<dbReference type="PANTHER" id="PTHR22990:SF15">
    <property type="entry name" value="F-BOX ONLY PROTEIN 10"/>
    <property type="match status" value="1"/>
</dbReference>
<protein>
    <submittedName>
        <fullName evidence="6">Nitrous oxide reductase family maturation protein NosD</fullName>
    </submittedName>
</protein>
<dbReference type="Gene3D" id="2.160.20.10">
    <property type="entry name" value="Single-stranded right-handed beta-helix, Pectin lyase-like"/>
    <property type="match status" value="1"/>
</dbReference>
<organism evidence="6 7">
    <name type="scientific">Sinomicrobium pectinilyticum</name>
    <dbReference type="NCBI Taxonomy" id="1084421"/>
    <lineage>
        <taxon>Bacteria</taxon>
        <taxon>Pseudomonadati</taxon>
        <taxon>Bacteroidota</taxon>
        <taxon>Flavobacteriia</taxon>
        <taxon>Flavobacteriales</taxon>
        <taxon>Flavobacteriaceae</taxon>
        <taxon>Sinomicrobium</taxon>
    </lineage>
</organism>
<dbReference type="InterPro" id="IPR007742">
    <property type="entry name" value="NosD_dom"/>
</dbReference>
<dbReference type="Proteomes" id="UP000267469">
    <property type="component" value="Unassembled WGS sequence"/>
</dbReference>
<dbReference type="OrthoDB" id="9767990at2"/>
<dbReference type="InterPro" id="IPR026464">
    <property type="entry name" value="NosD_copper_fam"/>
</dbReference>
<evidence type="ECO:0000313" key="6">
    <source>
        <dbReference type="EMBL" id="RNL77403.1"/>
    </source>
</evidence>
<comment type="caution">
    <text evidence="6">The sequence shown here is derived from an EMBL/GenBank/DDBJ whole genome shotgun (WGS) entry which is preliminary data.</text>
</comment>
<keyword evidence="3" id="KW-0833">Ubl conjugation pathway</keyword>
<dbReference type="PANTHER" id="PTHR22990">
    <property type="entry name" value="F-BOX ONLY PROTEIN"/>
    <property type="match status" value="1"/>
</dbReference>
<evidence type="ECO:0000256" key="2">
    <source>
        <dbReference type="ARBA" id="ARBA00022737"/>
    </source>
</evidence>
<dbReference type="NCBIfam" id="TIGR04247">
    <property type="entry name" value="NosD_copper_fam"/>
    <property type="match status" value="1"/>
</dbReference>
<dbReference type="SMART" id="SM00722">
    <property type="entry name" value="CASH"/>
    <property type="match status" value="2"/>
</dbReference>
<dbReference type="InterPro" id="IPR051550">
    <property type="entry name" value="SCF-Subunits/Alg-Epimerases"/>
</dbReference>
<dbReference type="SUPFAM" id="SSF51126">
    <property type="entry name" value="Pectin lyase-like"/>
    <property type="match status" value="1"/>
</dbReference>
<dbReference type="InterPro" id="IPR022441">
    <property type="entry name" value="Para_beta_helix_rpt-2"/>
</dbReference>
<dbReference type="InterPro" id="IPR011050">
    <property type="entry name" value="Pectin_lyase_fold/virulence"/>
</dbReference>
<keyword evidence="2" id="KW-0677">Repeat</keyword>
<dbReference type="EMBL" id="RJTM01000160">
    <property type="protein sequence ID" value="RNL77403.1"/>
    <property type="molecule type" value="Genomic_DNA"/>
</dbReference>
<name>A0A3N0DPZ7_SINP1</name>
<dbReference type="RefSeq" id="WP_123217975.1">
    <property type="nucleotide sequence ID" value="NZ_RJTM01000160.1"/>
</dbReference>
<dbReference type="SMART" id="SM00710">
    <property type="entry name" value="PbH1"/>
    <property type="match status" value="10"/>
</dbReference>
<dbReference type="InterPro" id="IPR006633">
    <property type="entry name" value="Carb-bd_sugar_hydrolysis-dom"/>
</dbReference>
<reference evidence="6 7" key="1">
    <citation type="submission" date="2018-10" db="EMBL/GenBank/DDBJ databases">
        <title>Sinomicrobium pectinilyticum sp. nov., a pectinase-producing bacterium isolated from alkaline and saline soil, and emended description of the genus Sinomicrobium.</title>
        <authorList>
            <person name="Cheng B."/>
            <person name="Li C."/>
            <person name="Lai Q."/>
            <person name="Du M."/>
            <person name="Shao Z."/>
            <person name="Xu P."/>
            <person name="Yang C."/>
        </authorList>
    </citation>
    <scope>NUCLEOTIDE SEQUENCE [LARGE SCALE GENOMIC DNA]</scope>
    <source>
        <strain evidence="6 7">5DNS001</strain>
    </source>
</reference>
<gene>
    <name evidence="6" type="primary">nosD</name>
    <name evidence="6" type="ORF">ED312_20950</name>
</gene>
<dbReference type="InterPro" id="IPR006626">
    <property type="entry name" value="PbH1"/>
</dbReference>
<accession>A0A3N0DPZ7</accession>
<dbReference type="NCBIfam" id="TIGR03804">
    <property type="entry name" value="para_beta_helix"/>
    <property type="match status" value="2"/>
</dbReference>
<keyword evidence="4" id="KW-0732">Signal</keyword>
<feature type="domain" description="Carbohydrate-binding/sugar hydrolysis" evidence="5">
    <location>
        <begin position="50"/>
        <end position="189"/>
    </location>
</feature>
<dbReference type="AlphaFoldDB" id="A0A3N0DPZ7"/>